<evidence type="ECO:0008006" key="4">
    <source>
        <dbReference type="Google" id="ProtNLM"/>
    </source>
</evidence>
<dbReference type="InterPro" id="IPR017853">
    <property type="entry name" value="GH"/>
</dbReference>
<evidence type="ECO:0000313" key="3">
    <source>
        <dbReference type="Proteomes" id="UP000319143"/>
    </source>
</evidence>
<proteinExistence type="predicted"/>
<protein>
    <recommendedName>
        <fullName evidence="4">Beta-hexosaminidase bacterial type N-terminal domain-containing protein</fullName>
    </recommendedName>
</protein>
<reference evidence="2 3" key="1">
    <citation type="submission" date="2019-02" db="EMBL/GenBank/DDBJ databases">
        <title>Deep-cultivation of Planctomycetes and their phenomic and genomic characterization uncovers novel biology.</title>
        <authorList>
            <person name="Wiegand S."/>
            <person name="Jogler M."/>
            <person name="Boedeker C."/>
            <person name="Pinto D."/>
            <person name="Vollmers J."/>
            <person name="Rivas-Marin E."/>
            <person name="Kohn T."/>
            <person name="Peeters S.H."/>
            <person name="Heuer A."/>
            <person name="Rast P."/>
            <person name="Oberbeckmann S."/>
            <person name="Bunk B."/>
            <person name="Jeske O."/>
            <person name="Meyerdierks A."/>
            <person name="Storesund J.E."/>
            <person name="Kallscheuer N."/>
            <person name="Luecker S."/>
            <person name="Lage O.M."/>
            <person name="Pohl T."/>
            <person name="Merkel B.J."/>
            <person name="Hornburger P."/>
            <person name="Mueller R.-W."/>
            <person name="Bruemmer F."/>
            <person name="Labrenz M."/>
            <person name="Spormann A.M."/>
            <person name="Op Den Camp H."/>
            <person name="Overmann J."/>
            <person name="Amann R."/>
            <person name="Jetten M.S.M."/>
            <person name="Mascher T."/>
            <person name="Medema M.H."/>
            <person name="Devos D.P."/>
            <person name="Kaster A.-K."/>
            <person name="Ovreas L."/>
            <person name="Rohde M."/>
            <person name="Galperin M.Y."/>
            <person name="Jogler C."/>
        </authorList>
    </citation>
    <scope>NUCLEOTIDE SEQUENCE [LARGE SCALE GENOMIC DNA]</scope>
    <source>
        <strain evidence="2 3">Poly41</strain>
    </source>
</reference>
<dbReference type="GO" id="GO:0005975">
    <property type="term" value="P:carbohydrate metabolic process"/>
    <property type="evidence" value="ECO:0007669"/>
    <property type="project" value="UniProtKB-ARBA"/>
</dbReference>
<dbReference type="AlphaFoldDB" id="A0A5C6DBH5"/>
<accession>A0A5C6DBH5</accession>
<evidence type="ECO:0000256" key="1">
    <source>
        <dbReference type="ARBA" id="ARBA00022801"/>
    </source>
</evidence>
<dbReference type="SUPFAM" id="SSF51445">
    <property type="entry name" value="(Trans)glycosidases"/>
    <property type="match status" value="1"/>
</dbReference>
<keyword evidence="1" id="KW-0378">Hydrolase</keyword>
<dbReference type="Gene3D" id="3.20.20.80">
    <property type="entry name" value="Glycosidases"/>
    <property type="match status" value="1"/>
</dbReference>
<comment type="caution">
    <text evidence="2">The sequence shown here is derived from an EMBL/GenBank/DDBJ whole genome shotgun (WGS) entry which is preliminary data.</text>
</comment>
<dbReference type="EMBL" id="SJPV01000010">
    <property type="protein sequence ID" value="TWU33184.1"/>
    <property type="molecule type" value="Genomic_DNA"/>
</dbReference>
<organism evidence="2 3">
    <name type="scientific">Novipirellula artificiosorum</name>
    <dbReference type="NCBI Taxonomy" id="2528016"/>
    <lineage>
        <taxon>Bacteria</taxon>
        <taxon>Pseudomonadati</taxon>
        <taxon>Planctomycetota</taxon>
        <taxon>Planctomycetia</taxon>
        <taxon>Pirellulales</taxon>
        <taxon>Pirellulaceae</taxon>
        <taxon>Novipirellula</taxon>
    </lineage>
</organism>
<name>A0A5C6DBH5_9BACT</name>
<dbReference type="Proteomes" id="UP000319143">
    <property type="component" value="Unassembled WGS sequence"/>
</dbReference>
<keyword evidence="3" id="KW-1185">Reference proteome</keyword>
<gene>
    <name evidence="2" type="ORF">Poly41_49360</name>
</gene>
<dbReference type="GO" id="GO:0016787">
    <property type="term" value="F:hydrolase activity"/>
    <property type="evidence" value="ECO:0007669"/>
    <property type="project" value="UniProtKB-KW"/>
</dbReference>
<sequence length="629" mass="71290">MLMRSLIGVIGSVITLIAPFVQTARAIDIYADTAVGQIEFGANDIKLVLESHGLNVDLRGLPNAGQAAGTQSVLIQLDESLGEQAYTIDCVEADRYVVKGGDANGAMYGALRLAELFTSDGFGKTYQEADHPRLLRRGIKFNIPWDRRSPTYYGNGFSKLSFKGDSTKAAIKDVWDFSFWESWFDEMARYRYNAITLWSLHPFTSLISMPDYPNVAIQDVQGFDGFSKKLSIDEKIEFWRKVMKYAKNRGFEVYFFNWNIYTYGATGKYGISNDPKSPGLKKYMRSCVTRLFETYPDLSGFGVTAGENTQIGDDEEEARWMWDVYGEGILDFAKANPDRNIVFIHRYHGASSEALSKTFKPMYSMPNVRFEFSNKYAVAHIYSAVRPQWIRSRNGDIPAQLAALNLKTWIELRNDSFYYLHWGNPDFVRSYLAGFPDRENIVRGFVMGADGYTATYDLLSKAPWAEGMLEVRRHWYTYMLWGRLGYNPEVPDSVFKKQMEKRYPSLSPNTLFEAWKHASLGVPMFTEVIQGTWKADYAWWPEACVGTNTFRTIQQMLRTEPPPGAEVCSIKDAAAGKNRGKRTPLETADLIEQHANKALDLIGRDGQTTGSEEETTLGNILAFSYLSIA</sequence>
<dbReference type="InterPro" id="IPR029018">
    <property type="entry name" value="Hex-like_dom2"/>
</dbReference>
<evidence type="ECO:0000313" key="2">
    <source>
        <dbReference type="EMBL" id="TWU33184.1"/>
    </source>
</evidence>
<dbReference type="Gene3D" id="3.30.379.10">
    <property type="entry name" value="Chitobiase/beta-hexosaminidase domain 2-like"/>
    <property type="match status" value="1"/>
</dbReference>